<evidence type="ECO:0000313" key="2">
    <source>
        <dbReference type="Proteomes" id="UP000801492"/>
    </source>
</evidence>
<dbReference type="OrthoDB" id="6776032at2759"/>
<reference evidence="1" key="1">
    <citation type="submission" date="2019-08" db="EMBL/GenBank/DDBJ databases">
        <title>The genome of the North American firefly Photinus pyralis.</title>
        <authorList>
            <consortium name="Photinus pyralis genome working group"/>
            <person name="Fallon T.R."/>
            <person name="Sander Lower S.E."/>
            <person name="Weng J.-K."/>
        </authorList>
    </citation>
    <scope>NUCLEOTIDE SEQUENCE</scope>
    <source>
        <strain evidence="1">TRF0915ILg1</strain>
        <tissue evidence="1">Whole body</tissue>
    </source>
</reference>
<protein>
    <recommendedName>
        <fullName evidence="3">Retrotransposon gag domain-containing protein</fullName>
    </recommendedName>
</protein>
<comment type="caution">
    <text evidence="1">The sequence shown here is derived from an EMBL/GenBank/DDBJ whole genome shotgun (WGS) entry which is preliminary data.</text>
</comment>
<sequence length="149" mass="16529">MSVNSDETASVPTPAVATLDEIVAAAVRALQIVQSQSEPRSPQAALVQPSPPRYSNKEIAALLPTFSGDSSEDIEHWMSRIEAVQTAYGVSEEIMQVIMVTKMSGPALEWYHSKIDYITMPFELSKKEIKSMFASRPSRINLLKKMESR</sequence>
<dbReference type="Proteomes" id="UP000801492">
    <property type="component" value="Unassembled WGS sequence"/>
</dbReference>
<evidence type="ECO:0008006" key="3">
    <source>
        <dbReference type="Google" id="ProtNLM"/>
    </source>
</evidence>
<keyword evidence="2" id="KW-1185">Reference proteome</keyword>
<gene>
    <name evidence="1" type="ORF">ILUMI_17272</name>
</gene>
<accession>A0A8K0G7P9</accession>
<organism evidence="1 2">
    <name type="scientific">Ignelater luminosus</name>
    <name type="common">Cucubano</name>
    <name type="synonym">Pyrophorus luminosus</name>
    <dbReference type="NCBI Taxonomy" id="2038154"/>
    <lineage>
        <taxon>Eukaryota</taxon>
        <taxon>Metazoa</taxon>
        <taxon>Ecdysozoa</taxon>
        <taxon>Arthropoda</taxon>
        <taxon>Hexapoda</taxon>
        <taxon>Insecta</taxon>
        <taxon>Pterygota</taxon>
        <taxon>Neoptera</taxon>
        <taxon>Endopterygota</taxon>
        <taxon>Coleoptera</taxon>
        <taxon>Polyphaga</taxon>
        <taxon>Elateriformia</taxon>
        <taxon>Elateroidea</taxon>
        <taxon>Elateridae</taxon>
        <taxon>Agrypninae</taxon>
        <taxon>Pyrophorini</taxon>
        <taxon>Ignelater</taxon>
    </lineage>
</organism>
<dbReference type="EMBL" id="VTPC01072866">
    <property type="protein sequence ID" value="KAF2888901.1"/>
    <property type="molecule type" value="Genomic_DNA"/>
</dbReference>
<dbReference type="AlphaFoldDB" id="A0A8K0G7P9"/>
<feature type="non-terminal residue" evidence="1">
    <location>
        <position position="149"/>
    </location>
</feature>
<evidence type="ECO:0000313" key="1">
    <source>
        <dbReference type="EMBL" id="KAF2888901.1"/>
    </source>
</evidence>
<name>A0A8K0G7P9_IGNLU</name>
<proteinExistence type="predicted"/>